<accession>A0A1H9KAK6</accession>
<keyword evidence="10 15" id="KW-0547">Nucleotide-binding</keyword>
<keyword evidence="11 15" id="KW-0378">Hydrolase</keyword>
<evidence type="ECO:0000313" key="17">
    <source>
        <dbReference type="EMBL" id="SEQ95923.1"/>
    </source>
</evidence>
<dbReference type="SUPFAM" id="SSF141734">
    <property type="entry name" value="HisI-like"/>
    <property type="match status" value="1"/>
</dbReference>
<dbReference type="GO" id="GO:0005524">
    <property type="term" value="F:ATP binding"/>
    <property type="evidence" value="ECO:0007669"/>
    <property type="project" value="UniProtKB-KW"/>
</dbReference>
<evidence type="ECO:0000256" key="3">
    <source>
        <dbReference type="ARBA" id="ARBA00004496"/>
    </source>
</evidence>
<evidence type="ECO:0000256" key="6">
    <source>
        <dbReference type="ARBA" id="ARBA00007731"/>
    </source>
</evidence>
<dbReference type="Pfam" id="PF01503">
    <property type="entry name" value="PRA-PH"/>
    <property type="match status" value="1"/>
</dbReference>
<dbReference type="GO" id="GO:0005737">
    <property type="term" value="C:cytoplasm"/>
    <property type="evidence" value="ECO:0007669"/>
    <property type="project" value="UniProtKB-SubCell"/>
</dbReference>
<dbReference type="Proteomes" id="UP000199427">
    <property type="component" value="Unassembled WGS sequence"/>
</dbReference>
<dbReference type="InterPro" id="IPR026660">
    <property type="entry name" value="PRA-CH"/>
</dbReference>
<dbReference type="UniPathway" id="UPA00031">
    <property type="reaction ID" value="UER00007"/>
</dbReference>
<dbReference type="NCBIfam" id="NF000768">
    <property type="entry name" value="PRK00051.1"/>
    <property type="match status" value="1"/>
</dbReference>
<evidence type="ECO:0000256" key="14">
    <source>
        <dbReference type="ARBA" id="ARBA00023268"/>
    </source>
</evidence>
<evidence type="ECO:0000313" key="18">
    <source>
        <dbReference type="Proteomes" id="UP000199427"/>
    </source>
</evidence>
<dbReference type="PANTHER" id="PTHR42945">
    <property type="entry name" value="HISTIDINE BIOSYNTHESIS BIFUNCTIONAL PROTEIN"/>
    <property type="match status" value="1"/>
</dbReference>
<evidence type="ECO:0000256" key="15">
    <source>
        <dbReference type="HAMAP-Rule" id="MF_01019"/>
    </source>
</evidence>
<evidence type="ECO:0000256" key="2">
    <source>
        <dbReference type="ARBA" id="ARBA00001460"/>
    </source>
</evidence>
<dbReference type="EC" id="3.6.1.31" evidence="15"/>
<protein>
    <recommendedName>
        <fullName evidence="15">Histidine biosynthesis bifunctional protein HisIE</fullName>
    </recommendedName>
    <domain>
        <recommendedName>
            <fullName evidence="15">Phosphoribosyl-AMP cyclohydrolase</fullName>
            <shortName evidence="15">PRA-CH</shortName>
            <ecNumber evidence="15">3.5.4.19</ecNumber>
        </recommendedName>
    </domain>
    <domain>
        <recommendedName>
            <fullName evidence="15">Phosphoribosyl-ATP pyrophosphatase</fullName>
            <shortName evidence="15">PRA-PH</shortName>
            <ecNumber evidence="15">3.6.1.31</ecNumber>
        </recommendedName>
    </domain>
</protein>
<evidence type="ECO:0000256" key="1">
    <source>
        <dbReference type="ARBA" id="ARBA00000024"/>
    </source>
</evidence>
<evidence type="ECO:0000256" key="8">
    <source>
        <dbReference type="ARBA" id="ARBA00022490"/>
    </source>
</evidence>
<dbReference type="Gene3D" id="3.10.20.810">
    <property type="entry name" value="Phosphoribosyl-AMP cyclohydrolase"/>
    <property type="match status" value="1"/>
</dbReference>
<comment type="pathway">
    <text evidence="4 15">Amino-acid biosynthesis; L-histidine biosynthesis; L-histidine from 5-phospho-alpha-D-ribose 1-diphosphate: step 3/9.</text>
</comment>
<dbReference type="STRING" id="571933.SAMN05216362_13632"/>
<evidence type="ECO:0000256" key="7">
    <source>
        <dbReference type="ARBA" id="ARBA00008299"/>
    </source>
</evidence>
<dbReference type="NCBIfam" id="TIGR03188">
    <property type="entry name" value="histidine_hisI"/>
    <property type="match status" value="1"/>
</dbReference>
<dbReference type="CDD" id="cd11534">
    <property type="entry name" value="NTP-PPase_HisIE_like"/>
    <property type="match status" value="1"/>
</dbReference>
<organism evidence="17 18">
    <name type="scientific">Piscibacillus halophilus</name>
    <dbReference type="NCBI Taxonomy" id="571933"/>
    <lineage>
        <taxon>Bacteria</taxon>
        <taxon>Bacillati</taxon>
        <taxon>Bacillota</taxon>
        <taxon>Bacilli</taxon>
        <taxon>Bacillales</taxon>
        <taxon>Bacillaceae</taxon>
        <taxon>Piscibacillus</taxon>
    </lineage>
</organism>
<dbReference type="InterPro" id="IPR021130">
    <property type="entry name" value="PRib-ATP_PPHydrolase-like"/>
</dbReference>
<dbReference type="EC" id="3.5.4.19" evidence="15"/>
<comment type="similarity">
    <text evidence="7 15">In the N-terminal section; belongs to the PRA-CH family.</text>
</comment>
<dbReference type="PANTHER" id="PTHR42945:SF9">
    <property type="entry name" value="HISTIDINE BIOSYNTHESIS BIFUNCTIONAL PROTEIN HISIE"/>
    <property type="match status" value="1"/>
</dbReference>
<dbReference type="FunFam" id="3.10.20.810:FF:000001">
    <property type="entry name" value="Histidine biosynthesis bifunctional protein HisIE"/>
    <property type="match status" value="1"/>
</dbReference>
<feature type="domain" description="Phosphoribosyl-AMP cyclohydrolase" evidence="16">
    <location>
        <begin position="25"/>
        <end position="98"/>
    </location>
</feature>
<evidence type="ECO:0000256" key="13">
    <source>
        <dbReference type="ARBA" id="ARBA00023102"/>
    </source>
</evidence>
<dbReference type="Pfam" id="PF01502">
    <property type="entry name" value="PRA-CH"/>
    <property type="match status" value="1"/>
</dbReference>
<dbReference type="HAMAP" id="MF_01021">
    <property type="entry name" value="HisI"/>
    <property type="match status" value="1"/>
</dbReference>
<evidence type="ECO:0000256" key="4">
    <source>
        <dbReference type="ARBA" id="ARBA00005169"/>
    </source>
</evidence>
<reference evidence="17 18" key="1">
    <citation type="submission" date="2016-10" db="EMBL/GenBank/DDBJ databases">
        <authorList>
            <person name="de Groot N.N."/>
        </authorList>
    </citation>
    <scope>NUCLEOTIDE SEQUENCE [LARGE SCALE GENOMIC DNA]</scope>
    <source>
        <strain evidence="17 18">DSM 21633</strain>
    </source>
</reference>
<dbReference type="Gene3D" id="1.10.287.1080">
    <property type="entry name" value="MazG-like"/>
    <property type="match status" value="1"/>
</dbReference>
<proteinExistence type="inferred from homology"/>
<dbReference type="GO" id="GO:0004636">
    <property type="term" value="F:phosphoribosyl-ATP diphosphatase activity"/>
    <property type="evidence" value="ECO:0007669"/>
    <property type="project" value="UniProtKB-UniRule"/>
</dbReference>
<feature type="region of interest" description="Phosphoribosyl-ATP pyrophosphohydrolase" evidence="15">
    <location>
        <begin position="114"/>
        <end position="204"/>
    </location>
</feature>
<keyword evidence="8 15" id="KW-0963">Cytoplasm</keyword>
<dbReference type="GO" id="GO:0004635">
    <property type="term" value="F:phosphoribosyl-AMP cyclohydrolase activity"/>
    <property type="evidence" value="ECO:0007669"/>
    <property type="project" value="UniProtKB-UniRule"/>
</dbReference>
<evidence type="ECO:0000256" key="12">
    <source>
        <dbReference type="ARBA" id="ARBA00022840"/>
    </source>
</evidence>
<name>A0A1H9KAK6_9BACI</name>
<dbReference type="HAMAP" id="MF_01019">
    <property type="entry name" value="HisIE"/>
    <property type="match status" value="1"/>
</dbReference>
<dbReference type="OrthoDB" id="9795769at2"/>
<comment type="similarity">
    <text evidence="6 15">In the C-terminal section; belongs to the PRA-PH family.</text>
</comment>
<gene>
    <name evidence="15" type="primary">hisI</name>
    <name evidence="15" type="synonym">hisIE</name>
    <name evidence="17" type="ORF">SAMN05216362_13632</name>
</gene>
<dbReference type="HAMAP" id="MF_01020">
    <property type="entry name" value="HisE"/>
    <property type="match status" value="1"/>
</dbReference>
<dbReference type="GO" id="GO:0000105">
    <property type="term" value="P:L-histidine biosynthetic process"/>
    <property type="evidence" value="ECO:0007669"/>
    <property type="project" value="UniProtKB-UniRule"/>
</dbReference>
<comment type="catalytic activity">
    <reaction evidence="1 15">
        <text>1-(5-phospho-beta-D-ribosyl)-5'-AMP + H2O = 1-(5-phospho-beta-D-ribosyl)-5-[(5-phospho-beta-D-ribosylamino)methylideneamino]imidazole-4-carboxamide</text>
        <dbReference type="Rhea" id="RHEA:20049"/>
        <dbReference type="ChEBI" id="CHEBI:15377"/>
        <dbReference type="ChEBI" id="CHEBI:58435"/>
        <dbReference type="ChEBI" id="CHEBI:59457"/>
        <dbReference type="EC" id="3.5.4.19"/>
    </reaction>
</comment>
<dbReference type="SUPFAM" id="SSF101386">
    <property type="entry name" value="all-alpha NTP pyrophosphatases"/>
    <property type="match status" value="1"/>
</dbReference>
<dbReference type="NCBIfam" id="NF002747">
    <property type="entry name" value="PRK02759.1"/>
    <property type="match status" value="1"/>
</dbReference>
<keyword evidence="14 15" id="KW-0511">Multifunctional enzyme</keyword>
<dbReference type="InterPro" id="IPR002496">
    <property type="entry name" value="PRib_AMP_CycHydrolase_dom"/>
</dbReference>
<keyword evidence="13 15" id="KW-0368">Histidine biosynthesis</keyword>
<dbReference type="AlphaFoldDB" id="A0A1H9KAK6"/>
<evidence type="ECO:0000259" key="16">
    <source>
        <dbReference type="Pfam" id="PF01502"/>
    </source>
</evidence>
<comment type="pathway">
    <text evidence="5 15">Amino-acid biosynthesis; L-histidine biosynthesis; L-histidine from 5-phospho-alpha-D-ribose 1-diphosphate: step 2/9.</text>
</comment>
<dbReference type="InterPro" id="IPR008179">
    <property type="entry name" value="HisE"/>
</dbReference>
<keyword evidence="12 15" id="KW-0067">ATP-binding</keyword>
<dbReference type="EMBL" id="FOES01000036">
    <property type="protein sequence ID" value="SEQ95923.1"/>
    <property type="molecule type" value="Genomic_DNA"/>
</dbReference>
<dbReference type="RefSeq" id="WP_091774985.1">
    <property type="nucleotide sequence ID" value="NZ_CAESCL010000016.1"/>
</dbReference>
<feature type="region of interest" description="Phosphoribosyl-AMP cyclohydrolase" evidence="15">
    <location>
        <begin position="1"/>
        <end position="113"/>
    </location>
</feature>
<evidence type="ECO:0000256" key="10">
    <source>
        <dbReference type="ARBA" id="ARBA00022741"/>
    </source>
</evidence>
<dbReference type="InterPro" id="IPR038019">
    <property type="entry name" value="PRib_AMP_CycHydrolase_sf"/>
</dbReference>
<keyword evidence="9 15" id="KW-0028">Amino-acid biosynthesis</keyword>
<comment type="catalytic activity">
    <reaction evidence="2 15">
        <text>1-(5-phospho-beta-D-ribosyl)-ATP + H2O = 1-(5-phospho-beta-D-ribosyl)-5'-AMP + diphosphate + H(+)</text>
        <dbReference type="Rhea" id="RHEA:22828"/>
        <dbReference type="ChEBI" id="CHEBI:15377"/>
        <dbReference type="ChEBI" id="CHEBI:15378"/>
        <dbReference type="ChEBI" id="CHEBI:33019"/>
        <dbReference type="ChEBI" id="CHEBI:59457"/>
        <dbReference type="ChEBI" id="CHEBI:73183"/>
        <dbReference type="EC" id="3.6.1.31"/>
    </reaction>
</comment>
<evidence type="ECO:0000256" key="5">
    <source>
        <dbReference type="ARBA" id="ARBA00005204"/>
    </source>
</evidence>
<keyword evidence="18" id="KW-1185">Reference proteome</keyword>
<dbReference type="InterPro" id="IPR023019">
    <property type="entry name" value="His_synth_HisIE"/>
</dbReference>
<evidence type="ECO:0000256" key="9">
    <source>
        <dbReference type="ARBA" id="ARBA00022605"/>
    </source>
</evidence>
<comment type="subcellular location">
    <subcellularLocation>
        <location evidence="3 15">Cytoplasm</location>
    </subcellularLocation>
</comment>
<evidence type="ECO:0000256" key="11">
    <source>
        <dbReference type="ARBA" id="ARBA00022801"/>
    </source>
</evidence>
<sequence length="204" mass="23556">MEFKFNDDGLIPAIVQDYKTGDVLMLAYMNEEAIQRTKETKTSWFYSRSRQELWNKGVTSGNTQIVKKMSYDCDEDTILLQVEQKGAACHTGERSCFYRELVLDEELSFNRNVIHKVYEAILERRDSPKEGSYTNYLFDEGVDKILKKVGEEASEVIIGAKNDDEENLAMEIADLTYHMLVLLAEKGMPIERVKEELTKRMKGD</sequence>